<dbReference type="Proteomes" id="UP001165653">
    <property type="component" value="Unassembled WGS sequence"/>
</dbReference>
<dbReference type="PROSITE" id="PS50222">
    <property type="entry name" value="EF_HAND_2"/>
    <property type="match status" value="2"/>
</dbReference>
<evidence type="ECO:0000256" key="1">
    <source>
        <dbReference type="SAM" id="MobiDB-lite"/>
    </source>
</evidence>
<dbReference type="RefSeq" id="WP_264513475.1">
    <property type="nucleotide sequence ID" value="NZ_JAPDDR010000004.1"/>
</dbReference>
<keyword evidence="2" id="KW-0732">Signal</keyword>
<dbReference type="InterPro" id="IPR011992">
    <property type="entry name" value="EF-hand-dom_pair"/>
</dbReference>
<gene>
    <name evidence="4" type="ORF">OJ996_10330</name>
</gene>
<feature type="domain" description="EF-hand" evidence="3">
    <location>
        <begin position="53"/>
        <end position="88"/>
    </location>
</feature>
<reference evidence="4" key="1">
    <citation type="submission" date="2022-10" db="EMBL/GenBank/DDBJ databases">
        <title>Luteolibacter sp. GHJ8, whole genome shotgun sequencing project.</title>
        <authorList>
            <person name="Zhao G."/>
            <person name="Shen L."/>
        </authorList>
    </citation>
    <scope>NUCLEOTIDE SEQUENCE</scope>
    <source>
        <strain evidence="4">GHJ8</strain>
    </source>
</reference>
<evidence type="ECO:0000256" key="2">
    <source>
        <dbReference type="SAM" id="SignalP"/>
    </source>
</evidence>
<dbReference type="InterPro" id="IPR002048">
    <property type="entry name" value="EF_hand_dom"/>
</dbReference>
<dbReference type="PANTHER" id="PTHR10827">
    <property type="entry name" value="RETICULOCALBIN"/>
    <property type="match status" value="1"/>
</dbReference>
<feature type="compositionally biased region" description="Basic and acidic residues" evidence="1">
    <location>
        <begin position="172"/>
        <end position="188"/>
    </location>
</feature>
<feature type="region of interest" description="Disordered" evidence="1">
    <location>
        <begin position="152"/>
        <end position="273"/>
    </location>
</feature>
<dbReference type="SMART" id="SM00054">
    <property type="entry name" value="EFh"/>
    <property type="match status" value="4"/>
</dbReference>
<protein>
    <submittedName>
        <fullName evidence="4">EF-hand domain-containing protein</fullName>
    </submittedName>
</protein>
<feature type="region of interest" description="Disordered" evidence="1">
    <location>
        <begin position="18"/>
        <end position="57"/>
    </location>
</feature>
<feature type="compositionally biased region" description="Basic and acidic residues" evidence="1">
    <location>
        <begin position="254"/>
        <end position="273"/>
    </location>
</feature>
<feature type="compositionally biased region" description="Basic and acidic residues" evidence="1">
    <location>
        <begin position="231"/>
        <end position="245"/>
    </location>
</feature>
<dbReference type="SUPFAM" id="SSF47473">
    <property type="entry name" value="EF-hand"/>
    <property type="match status" value="2"/>
</dbReference>
<comment type="caution">
    <text evidence="4">The sequence shown here is derived from an EMBL/GenBank/DDBJ whole genome shotgun (WGS) entry which is preliminary data.</text>
</comment>
<feature type="chain" id="PRO_5045052940" evidence="2">
    <location>
        <begin position="20"/>
        <end position="273"/>
    </location>
</feature>
<dbReference type="PROSITE" id="PS00018">
    <property type="entry name" value="EF_HAND_1"/>
    <property type="match status" value="3"/>
</dbReference>
<feature type="signal peptide" evidence="2">
    <location>
        <begin position="1"/>
        <end position="19"/>
    </location>
</feature>
<dbReference type="Gene3D" id="1.10.238.10">
    <property type="entry name" value="EF-hand"/>
    <property type="match status" value="3"/>
</dbReference>
<dbReference type="Pfam" id="PF13499">
    <property type="entry name" value="EF-hand_7"/>
    <property type="match status" value="2"/>
</dbReference>
<feature type="compositionally biased region" description="Basic and acidic residues" evidence="1">
    <location>
        <begin position="32"/>
        <end position="57"/>
    </location>
</feature>
<keyword evidence="5" id="KW-1185">Reference proteome</keyword>
<accession>A0ABT3G356</accession>
<dbReference type="PANTHER" id="PTHR10827:SF52">
    <property type="entry name" value="IP16409P"/>
    <property type="match status" value="1"/>
</dbReference>
<sequence length="273" mass="30960">MKAARYSWILLLALASARAEGTPRPDGTPESGKNKPAEKQDGKSKGPRGEGREGMRRMMEIWKKADTDGDGFISLAEFSAMERPSRLPEEKRAEIFKRIDKNSDGRISMEEIPKNGPRGMPHLDLEKADANKDKKIDFEEFKTLGFVSRMPEDKQKTMFQRMDTNNDGFLTPEDRPKRDARDGREGRGGRRPNLLDLVKDHDKDGNGSLSFEEFRQIPWISKSGEDEQEDRFEAFDKNKDLKIDAADEPPPGEKPGKGDKPEKQKQGKEKPEA</sequence>
<feature type="domain" description="EF-hand" evidence="3">
    <location>
        <begin position="189"/>
        <end position="224"/>
    </location>
</feature>
<evidence type="ECO:0000259" key="3">
    <source>
        <dbReference type="PROSITE" id="PS50222"/>
    </source>
</evidence>
<name>A0ABT3G356_9BACT</name>
<dbReference type="EMBL" id="JAPDDR010000004">
    <property type="protein sequence ID" value="MCW1913974.1"/>
    <property type="molecule type" value="Genomic_DNA"/>
</dbReference>
<evidence type="ECO:0000313" key="4">
    <source>
        <dbReference type="EMBL" id="MCW1913974.1"/>
    </source>
</evidence>
<organism evidence="4 5">
    <name type="scientific">Luteolibacter rhizosphaerae</name>
    <dbReference type="NCBI Taxonomy" id="2989719"/>
    <lineage>
        <taxon>Bacteria</taxon>
        <taxon>Pseudomonadati</taxon>
        <taxon>Verrucomicrobiota</taxon>
        <taxon>Verrucomicrobiia</taxon>
        <taxon>Verrucomicrobiales</taxon>
        <taxon>Verrucomicrobiaceae</taxon>
        <taxon>Luteolibacter</taxon>
    </lineage>
</organism>
<dbReference type="Pfam" id="PF13202">
    <property type="entry name" value="EF-hand_5"/>
    <property type="match status" value="1"/>
</dbReference>
<dbReference type="InterPro" id="IPR018247">
    <property type="entry name" value="EF_Hand_1_Ca_BS"/>
</dbReference>
<proteinExistence type="predicted"/>
<evidence type="ECO:0000313" key="5">
    <source>
        <dbReference type="Proteomes" id="UP001165653"/>
    </source>
</evidence>